<comment type="function">
    <text evidence="10">Catalyzes two activities which are involved in the cyclic version of arginine biosynthesis: the synthesis of N-acetylglutamate from glutamate and acetyl-CoA as the acetyl donor, and of ornithine by transacetylation between N(2)-acetylornithine and glutamate.</text>
</comment>
<keyword evidence="9 10" id="KW-0012">Acyltransferase</keyword>
<feature type="site" description="Involved in the stabilization of negative charge on the oxyanion by the formation of the oxyanion hole" evidence="10">
    <location>
        <position position="124"/>
    </location>
</feature>
<comment type="catalytic activity">
    <reaction evidence="10">
        <text>L-glutamate + acetyl-CoA = N-acetyl-L-glutamate + CoA + H(+)</text>
        <dbReference type="Rhea" id="RHEA:24292"/>
        <dbReference type="ChEBI" id="CHEBI:15378"/>
        <dbReference type="ChEBI" id="CHEBI:29985"/>
        <dbReference type="ChEBI" id="CHEBI:44337"/>
        <dbReference type="ChEBI" id="CHEBI:57287"/>
        <dbReference type="ChEBI" id="CHEBI:57288"/>
        <dbReference type="EC" id="2.3.1.1"/>
    </reaction>
</comment>
<dbReference type="GO" id="GO:0006592">
    <property type="term" value="P:ornithine biosynthetic process"/>
    <property type="evidence" value="ECO:0007669"/>
    <property type="project" value="TreeGrafter"/>
</dbReference>
<evidence type="ECO:0000256" key="1">
    <source>
        <dbReference type="ARBA" id="ARBA00004496"/>
    </source>
</evidence>
<keyword evidence="12" id="KW-1185">Reference proteome</keyword>
<evidence type="ECO:0000313" key="11">
    <source>
        <dbReference type="EMBL" id="EMI18693.1"/>
    </source>
</evidence>
<dbReference type="InterPro" id="IPR042195">
    <property type="entry name" value="ArgJ_beta_C"/>
</dbReference>
<dbReference type="InterPro" id="IPR016117">
    <property type="entry name" value="ArgJ-like_dom_sf"/>
</dbReference>
<feature type="chain" id="PRO_5023556111" description="Arginine biosynthesis bifunctional protein ArgJ beta chain" evidence="10">
    <location>
        <begin position="199"/>
        <end position="409"/>
    </location>
</feature>
<dbReference type="Gene3D" id="3.10.20.340">
    <property type="entry name" value="ArgJ beta chain, C-terminal domain"/>
    <property type="match status" value="1"/>
</dbReference>
<evidence type="ECO:0000256" key="4">
    <source>
        <dbReference type="ARBA" id="ARBA00022490"/>
    </source>
</evidence>
<dbReference type="UniPathway" id="UPA00068">
    <property type="reaction ID" value="UER00106"/>
</dbReference>
<feature type="binding site" evidence="10">
    <location>
        <position position="199"/>
    </location>
    <ligand>
        <name>substrate</name>
    </ligand>
</feature>
<comment type="similarity">
    <text evidence="2 10">Belongs to the ArgJ family.</text>
</comment>
<comment type="caution">
    <text evidence="11">The sequence shown here is derived from an EMBL/GenBank/DDBJ whole genome shotgun (WGS) entry which is preliminary data.</text>
</comment>
<keyword evidence="6 10" id="KW-0028">Amino-acid biosynthesis</keyword>
<keyword evidence="7 10" id="KW-0808">Transferase</keyword>
<feature type="site" description="Involved in the stabilization of negative charge on the oxyanion by the formation of the oxyanion hole" evidence="10">
    <location>
        <position position="123"/>
    </location>
</feature>
<keyword evidence="5 10" id="KW-0055">Arginine biosynthesis</keyword>
<organism evidence="11 12">
    <name type="scientific">Rhodopirellula maiorica SM1</name>
    <dbReference type="NCBI Taxonomy" id="1265738"/>
    <lineage>
        <taxon>Bacteria</taxon>
        <taxon>Pseudomonadati</taxon>
        <taxon>Planctomycetota</taxon>
        <taxon>Planctomycetia</taxon>
        <taxon>Pirellulales</taxon>
        <taxon>Pirellulaceae</taxon>
        <taxon>Novipirellula</taxon>
    </lineage>
</organism>
<feature type="binding site" evidence="10">
    <location>
        <position position="404"/>
    </location>
    <ligand>
        <name>substrate</name>
    </ligand>
</feature>
<feature type="site" description="Cleavage; by autolysis" evidence="10">
    <location>
        <begin position="198"/>
        <end position="199"/>
    </location>
</feature>
<dbReference type="PANTHER" id="PTHR23100:SF0">
    <property type="entry name" value="ARGININE BIOSYNTHESIS BIFUNCTIONAL PROTEIN ARGJ, MITOCHONDRIAL"/>
    <property type="match status" value="1"/>
</dbReference>
<reference evidence="11 12" key="1">
    <citation type="journal article" date="2013" name="Mar. Genomics">
        <title>Expression of sulfatases in Rhodopirellula baltica and the diversity of sulfatases in the genus Rhodopirellula.</title>
        <authorList>
            <person name="Wegner C.E."/>
            <person name="Richter-Heitmann T."/>
            <person name="Klindworth A."/>
            <person name="Klockow C."/>
            <person name="Richter M."/>
            <person name="Achstetter T."/>
            <person name="Glockner F.O."/>
            <person name="Harder J."/>
        </authorList>
    </citation>
    <scope>NUCLEOTIDE SEQUENCE [LARGE SCALE GENOMIC DNA]</scope>
    <source>
        <strain evidence="11 12">SM1</strain>
    </source>
</reference>
<dbReference type="Pfam" id="PF01960">
    <property type="entry name" value="ArgJ"/>
    <property type="match status" value="1"/>
</dbReference>
<dbReference type="SUPFAM" id="SSF56266">
    <property type="entry name" value="DmpA/ArgJ-like"/>
    <property type="match status" value="1"/>
</dbReference>
<feature type="binding site" evidence="10">
    <location>
        <position position="281"/>
    </location>
    <ligand>
        <name>substrate</name>
    </ligand>
</feature>
<dbReference type="EC" id="2.3.1.1" evidence="10"/>
<comment type="pathway">
    <text evidence="10">Amino-acid biosynthesis; L-arginine biosynthesis; N(2)-acetyl-L-ornithine from L-glutamate: step 1/4.</text>
</comment>
<feature type="active site" description="Nucleophile" evidence="10">
    <location>
        <position position="199"/>
    </location>
</feature>
<feature type="binding site" evidence="10">
    <location>
        <position position="188"/>
    </location>
    <ligand>
        <name>substrate</name>
    </ligand>
</feature>
<keyword evidence="8 10" id="KW-0068">Autocatalytic cleavage</keyword>
<evidence type="ECO:0000256" key="10">
    <source>
        <dbReference type="HAMAP-Rule" id="MF_01106"/>
    </source>
</evidence>
<dbReference type="PATRIC" id="fig|1265738.3.peg.4402"/>
<dbReference type="GO" id="GO:0004358">
    <property type="term" value="F:L-glutamate N-acetyltransferase activity, acting on acetyl-L-ornithine as donor"/>
    <property type="evidence" value="ECO:0007669"/>
    <property type="project" value="UniProtKB-UniRule"/>
</dbReference>
<name>M5RH43_9BACT</name>
<keyword evidence="10" id="KW-0511">Multifunctional enzyme</keyword>
<evidence type="ECO:0000256" key="3">
    <source>
        <dbReference type="ARBA" id="ARBA00011475"/>
    </source>
</evidence>
<dbReference type="CDD" id="cd02152">
    <property type="entry name" value="OAT"/>
    <property type="match status" value="1"/>
</dbReference>
<evidence type="ECO:0000256" key="5">
    <source>
        <dbReference type="ARBA" id="ARBA00022571"/>
    </source>
</evidence>
<sequence length="409" mass="42251">MENSKPILQAFPMSDSPLSLPRGFRFAGATCGIKASGKPDVSLIVSDHPVVAAGVYTTNQIVAAPVVLSRSRTPSAAVRAVLTNSGCANACTGDQGMEDAKSSSAQLAALVGCDESGVLVMSTGVIGKRLPMEKIRTGIEQVHGKLAGDDAAFVDAAEAIRTTDAARKTETCELALGGKTIRIAAMAKGAGMIAPNMATMLSVMCTDASITQDDAQAILTRVANVSFNRVSVDGHTSTNDTLLLLASGTDEPLSGDALAEFEAELTKLAINLAKQLVADGEGATHVMQIHVFGAESDASAEVIAKTVAASPLVKCAITGGDPNWGRIVSAAGYAGEPLQPAKVSLSVCGQAIYENGTPLDFDAASLSRTMKGQPQIDVELCVGSGEGEATYWSSDLTTEYVRFNSEYTT</sequence>
<dbReference type="FunFam" id="3.10.20.340:FF:000003">
    <property type="entry name" value="Arginine biosynthesis bifunctional protein ArgJ"/>
    <property type="match status" value="1"/>
</dbReference>
<comment type="catalytic activity">
    <reaction evidence="10">
        <text>N(2)-acetyl-L-ornithine + L-glutamate = N-acetyl-L-glutamate + L-ornithine</text>
        <dbReference type="Rhea" id="RHEA:15349"/>
        <dbReference type="ChEBI" id="CHEBI:29985"/>
        <dbReference type="ChEBI" id="CHEBI:44337"/>
        <dbReference type="ChEBI" id="CHEBI:46911"/>
        <dbReference type="ChEBI" id="CHEBI:57805"/>
        <dbReference type="EC" id="2.3.1.35"/>
    </reaction>
</comment>
<dbReference type="HAMAP" id="MF_01106">
    <property type="entry name" value="ArgJ"/>
    <property type="match status" value="1"/>
</dbReference>
<comment type="subunit">
    <text evidence="3 10">Heterotetramer of two alpha and two beta chains.</text>
</comment>
<evidence type="ECO:0000256" key="2">
    <source>
        <dbReference type="ARBA" id="ARBA00006774"/>
    </source>
</evidence>
<feature type="chain" id="PRO_5023556110" description="Arginine biosynthesis bifunctional protein ArgJ alpha chain" evidence="10">
    <location>
        <begin position="1"/>
        <end position="198"/>
    </location>
</feature>
<evidence type="ECO:0000256" key="9">
    <source>
        <dbReference type="ARBA" id="ARBA00023315"/>
    </source>
</evidence>
<dbReference type="NCBIfam" id="TIGR00120">
    <property type="entry name" value="ArgJ"/>
    <property type="match status" value="1"/>
</dbReference>
<protein>
    <recommendedName>
        <fullName evidence="10">Arginine biosynthesis bifunctional protein ArgJ</fullName>
    </recommendedName>
    <domain>
        <recommendedName>
            <fullName evidence="10">Glutamate N-acetyltransferase</fullName>
            <ecNumber evidence="10">2.3.1.35</ecNumber>
        </recommendedName>
        <alternativeName>
            <fullName evidence="10">Ornithine acetyltransferase</fullName>
            <shortName evidence="10">OATase</shortName>
        </alternativeName>
        <alternativeName>
            <fullName evidence="10">Ornithine transacetylase</fullName>
        </alternativeName>
    </domain>
    <domain>
        <recommendedName>
            <fullName evidence="10">Amino-acid acetyltransferase</fullName>
            <ecNumber evidence="10">2.3.1.1</ecNumber>
        </recommendedName>
        <alternativeName>
            <fullName evidence="10">N-acetylglutamate synthase</fullName>
            <shortName evidence="10">AGSase</shortName>
        </alternativeName>
    </domain>
    <component>
        <recommendedName>
            <fullName evidence="10">Arginine biosynthesis bifunctional protein ArgJ alpha chain</fullName>
        </recommendedName>
    </component>
    <component>
        <recommendedName>
            <fullName evidence="10">Arginine biosynthesis bifunctional protein ArgJ beta chain</fullName>
        </recommendedName>
    </component>
</protein>
<comment type="pathway">
    <text evidence="10">Amino-acid biosynthesis; L-arginine biosynthesis; L-ornithine and N-acetyl-L-glutamate from L-glutamate and N(2)-acetyl-L-ornithine (cyclic): step 1/1.</text>
</comment>
<evidence type="ECO:0000256" key="8">
    <source>
        <dbReference type="ARBA" id="ARBA00022813"/>
    </source>
</evidence>
<proteinExistence type="inferred from homology"/>
<comment type="subcellular location">
    <subcellularLocation>
        <location evidence="1 10">Cytoplasm</location>
    </subcellularLocation>
</comment>
<evidence type="ECO:0000256" key="7">
    <source>
        <dbReference type="ARBA" id="ARBA00022679"/>
    </source>
</evidence>
<dbReference type="GO" id="GO:0004042">
    <property type="term" value="F:L-glutamate N-acetyltransferase activity"/>
    <property type="evidence" value="ECO:0007669"/>
    <property type="project" value="UniProtKB-UniRule"/>
</dbReference>
<accession>M5RH43</accession>
<dbReference type="Gene3D" id="3.60.70.12">
    <property type="entry name" value="L-amino peptidase D-ALA esterase/amidase"/>
    <property type="match status" value="1"/>
</dbReference>
<dbReference type="GO" id="GO:0005737">
    <property type="term" value="C:cytoplasm"/>
    <property type="evidence" value="ECO:0007669"/>
    <property type="project" value="UniProtKB-SubCell"/>
</dbReference>
<feature type="binding site" evidence="10">
    <location>
        <position position="162"/>
    </location>
    <ligand>
        <name>substrate</name>
    </ligand>
</feature>
<dbReference type="EMBL" id="ANOG01000625">
    <property type="protein sequence ID" value="EMI18693.1"/>
    <property type="molecule type" value="Genomic_DNA"/>
</dbReference>
<gene>
    <name evidence="10" type="primary">argJ</name>
    <name evidence="11" type="ORF">RMSM_04387</name>
</gene>
<dbReference type="NCBIfam" id="NF003802">
    <property type="entry name" value="PRK05388.1"/>
    <property type="match status" value="1"/>
</dbReference>
<dbReference type="PANTHER" id="PTHR23100">
    <property type="entry name" value="ARGININE BIOSYNTHESIS BIFUNCTIONAL PROTEIN ARGJ"/>
    <property type="match status" value="1"/>
</dbReference>
<dbReference type="AlphaFoldDB" id="M5RH43"/>
<dbReference type="GO" id="GO:0006526">
    <property type="term" value="P:L-arginine biosynthetic process"/>
    <property type="evidence" value="ECO:0007669"/>
    <property type="project" value="UniProtKB-UniRule"/>
</dbReference>
<dbReference type="EC" id="2.3.1.35" evidence="10"/>
<evidence type="ECO:0000256" key="6">
    <source>
        <dbReference type="ARBA" id="ARBA00022605"/>
    </source>
</evidence>
<dbReference type="Proteomes" id="UP000011991">
    <property type="component" value="Unassembled WGS sequence"/>
</dbReference>
<feature type="binding site" evidence="10">
    <location>
        <position position="409"/>
    </location>
    <ligand>
        <name>substrate</name>
    </ligand>
</feature>
<dbReference type="InterPro" id="IPR002813">
    <property type="entry name" value="Arg_biosynth_ArgJ"/>
</dbReference>
<dbReference type="FunFam" id="3.60.70.12:FF:000001">
    <property type="entry name" value="Arginine biosynthesis bifunctional protein ArgJ, chloroplastic"/>
    <property type="match status" value="1"/>
</dbReference>
<keyword evidence="4 10" id="KW-0963">Cytoplasm</keyword>
<evidence type="ECO:0000313" key="12">
    <source>
        <dbReference type="Proteomes" id="UP000011991"/>
    </source>
</evidence>